<keyword evidence="8" id="KW-0472">Membrane</keyword>
<dbReference type="Pfam" id="PF00083">
    <property type="entry name" value="Sugar_tr"/>
    <property type="match status" value="1"/>
</dbReference>
<evidence type="ECO:0000256" key="3">
    <source>
        <dbReference type="ARBA" id="ARBA00022523"/>
    </source>
</evidence>
<name>A0AAD3P3D5_NEPGR</name>
<dbReference type="AlphaFoldDB" id="A0AAD3P3D5"/>
<dbReference type="InterPro" id="IPR019734">
    <property type="entry name" value="TPR_rpt"/>
</dbReference>
<evidence type="ECO:0000313" key="11">
    <source>
        <dbReference type="Proteomes" id="UP001279734"/>
    </source>
</evidence>
<dbReference type="SMART" id="SM00028">
    <property type="entry name" value="TPR"/>
    <property type="match status" value="3"/>
</dbReference>
<evidence type="ECO:0000256" key="4">
    <source>
        <dbReference type="ARBA" id="ARBA00022525"/>
    </source>
</evidence>
<dbReference type="GO" id="GO:0016020">
    <property type="term" value="C:membrane"/>
    <property type="evidence" value="ECO:0007669"/>
    <property type="project" value="UniProtKB-SubCell"/>
</dbReference>
<evidence type="ECO:0000256" key="9">
    <source>
        <dbReference type="ARBA" id="ARBA00023591"/>
    </source>
</evidence>
<dbReference type="GO" id="GO:0022857">
    <property type="term" value="F:transmembrane transporter activity"/>
    <property type="evidence" value="ECO:0007669"/>
    <property type="project" value="InterPro"/>
</dbReference>
<dbReference type="Pfam" id="PF04674">
    <property type="entry name" value="Phi_1"/>
    <property type="match status" value="1"/>
</dbReference>
<dbReference type="Proteomes" id="UP001279734">
    <property type="component" value="Unassembled WGS sequence"/>
</dbReference>
<comment type="caution">
    <text evidence="10">The sequence shown here is derived from an EMBL/GenBank/DDBJ whole genome shotgun (WGS) entry which is preliminary data.</text>
</comment>
<evidence type="ECO:0000256" key="8">
    <source>
        <dbReference type="ARBA" id="ARBA00023136"/>
    </source>
</evidence>
<dbReference type="EMBL" id="BSYO01000002">
    <property type="protein sequence ID" value="GMH00225.1"/>
    <property type="molecule type" value="Genomic_DNA"/>
</dbReference>
<keyword evidence="11" id="KW-1185">Reference proteome</keyword>
<gene>
    <name evidence="10" type="ORF">Nepgr_002064</name>
</gene>
<organism evidence="10 11">
    <name type="scientific">Nepenthes gracilis</name>
    <name type="common">Slender pitcher plant</name>
    <dbReference type="NCBI Taxonomy" id="150966"/>
    <lineage>
        <taxon>Eukaryota</taxon>
        <taxon>Viridiplantae</taxon>
        <taxon>Streptophyta</taxon>
        <taxon>Embryophyta</taxon>
        <taxon>Tracheophyta</taxon>
        <taxon>Spermatophyta</taxon>
        <taxon>Magnoliopsida</taxon>
        <taxon>eudicotyledons</taxon>
        <taxon>Gunneridae</taxon>
        <taxon>Pentapetalae</taxon>
        <taxon>Caryophyllales</taxon>
        <taxon>Nepenthaceae</taxon>
        <taxon>Nepenthes</taxon>
    </lineage>
</organism>
<evidence type="ECO:0000256" key="2">
    <source>
        <dbReference type="ARBA" id="ARBA00004370"/>
    </source>
</evidence>
<dbReference type="SUPFAM" id="SSF48452">
    <property type="entry name" value="TPR-like"/>
    <property type="match status" value="1"/>
</dbReference>
<keyword evidence="3" id="KW-0052">Apoplast</keyword>
<evidence type="ECO:0000256" key="5">
    <source>
        <dbReference type="ARBA" id="ARBA00022692"/>
    </source>
</evidence>
<evidence type="ECO:0000256" key="1">
    <source>
        <dbReference type="ARBA" id="ARBA00004271"/>
    </source>
</evidence>
<reference evidence="10" key="1">
    <citation type="submission" date="2023-05" db="EMBL/GenBank/DDBJ databases">
        <title>Nepenthes gracilis genome sequencing.</title>
        <authorList>
            <person name="Fukushima K."/>
        </authorList>
    </citation>
    <scope>NUCLEOTIDE SEQUENCE</scope>
    <source>
        <strain evidence="10">SING2019-196</strain>
    </source>
</reference>
<dbReference type="PANTHER" id="PTHR31279:SF54">
    <property type="entry name" value="PROTEIN EXORDIUM-RELATED"/>
    <property type="match status" value="1"/>
</dbReference>
<evidence type="ECO:0000256" key="6">
    <source>
        <dbReference type="ARBA" id="ARBA00022729"/>
    </source>
</evidence>
<sequence length="600" mass="65388">MMSLFGFCFEGDNLLLVYDFLPRGSLEENLHGFKKDPHADGWNERYKQLAGTKAVDYHSTSVFHSAEIAYDVAASALVGATNIVGTAIASSLTYKQGRKSLLSTRFSGMTASMLLLSLSLTRKIGLLHKERQSAGKSTRASHHQPAMSYDTLGRVSSSYMTEDTSVDVVSEKALGNEYFKQKKFNEAIDCYSRSIVFLSPAVAYANRAMAYLKIKRFQEAEGNCTEAINLDDHYVKAFSRRATVRKKLGKLKESMDDADFALRLEPNNVEIKKQFAEFHSVSFLFNLEDKPITQFSNSSSLFLLTRFSTAARQLTESPVSSHMKFQYHKGPLLTGKFSVNLIWYGKFKPTQRAIVSDFITSLSFSSKTAQPSVVAWWAAIGEYYHLANSKKPSSLSLSLGKQVLDENYSLGKSLTSEQIVHLASKGEQSYAINVVLTAADVAVEGFCMSTCGSHGSSESSGKGKASKFAYIWVGNSETQCPGQCARPFHQPIYGPQGPPLVAPNNDVGLDGMVINLASLLAGTATNPFGNGFFQDPKEAPLEAASACPGVYGKGAYPGYAGNLLVDTASGASYNAYGVNRRKYLLPAIFDPSTSSCSTLV</sequence>
<dbReference type="Gene3D" id="1.20.1250.20">
    <property type="entry name" value="MFS general substrate transporter like domains"/>
    <property type="match status" value="1"/>
</dbReference>
<dbReference type="GO" id="GO:0048046">
    <property type="term" value="C:apoplast"/>
    <property type="evidence" value="ECO:0007669"/>
    <property type="project" value="UniProtKB-SubCell"/>
</dbReference>
<accession>A0AAD3P3D5</accession>
<dbReference type="InterPro" id="IPR005828">
    <property type="entry name" value="MFS_sugar_transport-like"/>
</dbReference>
<evidence type="ECO:0000313" key="10">
    <source>
        <dbReference type="EMBL" id="GMH00225.1"/>
    </source>
</evidence>
<dbReference type="Gene3D" id="1.25.40.10">
    <property type="entry name" value="Tetratricopeptide repeat domain"/>
    <property type="match status" value="1"/>
</dbReference>
<keyword evidence="7" id="KW-1133">Transmembrane helix</keyword>
<dbReference type="InterPro" id="IPR036259">
    <property type="entry name" value="MFS_trans_sf"/>
</dbReference>
<keyword evidence="4" id="KW-0964">Secreted</keyword>
<keyword evidence="5" id="KW-0812">Transmembrane</keyword>
<protein>
    <submittedName>
        <fullName evidence="10">Uncharacterized protein</fullName>
    </submittedName>
</protein>
<proteinExistence type="inferred from homology"/>
<keyword evidence="6" id="KW-0732">Signal</keyword>
<comment type="similarity">
    <text evidence="9">Belongs to the EXORDIUM family.</text>
</comment>
<evidence type="ECO:0000256" key="7">
    <source>
        <dbReference type="ARBA" id="ARBA00022989"/>
    </source>
</evidence>
<comment type="subcellular location">
    <subcellularLocation>
        <location evidence="2">Membrane</location>
    </subcellularLocation>
    <subcellularLocation>
        <location evidence="1">Secreted</location>
        <location evidence="1">Extracellular space</location>
        <location evidence="1">Apoplast</location>
    </subcellularLocation>
</comment>
<dbReference type="PANTHER" id="PTHR31279">
    <property type="entry name" value="PROTEIN EXORDIUM-LIKE 5"/>
    <property type="match status" value="1"/>
</dbReference>
<dbReference type="InterPro" id="IPR006766">
    <property type="entry name" value="EXORDIUM-like"/>
</dbReference>
<dbReference type="InterPro" id="IPR011990">
    <property type="entry name" value="TPR-like_helical_dom_sf"/>
</dbReference>